<evidence type="ECO:0000313" key="2">
    <source>
        <dbReference type="EMBL" id="SIT04739.1"/>
    </source>
</evidence>
<dbReference type="AlphaFoldDB" id="A0AA45W6V6"/>
<evidence type="ECO:0000313" key="5">
    <source>
        <dbReference type="Proteomes" id="UP001215549"/>
    </source>
</evidence>
<dbReference type="Proteomes" id="UP000186216">
    <property type="component" value="Unassembled WGS sequence"/>
</dbReference>
<evidence type="ECO:0000256" key="1">
    <source>
        <dbReference type="SAM" id="MobiDB-lite"/>
    </source>
</evidence>
<organism evidence="2 4">
    <name type="scientific">Paracoccus saliphilus</name>
    <dbReference type="NCBI Taxonomy" id="405559"/>
    <lineage>
        <taxon>Bacteria</taxon>
        <taxon>Pseudomonadati</taxon>
        <taxon>Pseudomonadota</taxon>
        <taxon>Alphaproteobacteria</taxon>
        <taxon>Rhodobacterales</taxon>
        <taxon>Paracoccaceae</taxon>
        <taxon>Paracoccus</taxon>
    </lineage>
</organism>
<dbReference type="EMBL" id="FTOU01000014">
    <property type="protein sequence ID" value="SIT04739.1"/>
    <property type="molecule type" value="Genomic_DNA"/>
</dbReference>
<evidence type="ECO:0000313" key="4">
    <source>
        <dbReference type="Proteomes" id="UP000186216"/>
    </source>
</evidence>
<feature type="region of interest" description="Disordered" evidence="1">
    <location>
        <begin position="32"/>
        <end position="51"/>
    </location>
</feature>
<reference evidence="3 5" key="2">
    <citation type="submission" date="2021-01" db="EMBL/GenBank/DDBJ databases">
        <title>Biogeographic distribution of Paracoccus.</title>
        <authorList>
            <person name="Hollensteiner J."/>
            <person name="Leineberger J."/>
            <person name="Brinkhoff T."/>
            <person name="Daniel R."/>
        </authorList>
    </citation>
    <scope>NUCLEOTIDE SEQUENCE [LARGE SCALE GENOMIC DNA]</scope>
    <source>
        <strain evidence="3 5">DSM 18447</strain>
    </source>
</reference>
<keyword evidence="5" id="KW-1185">Reference proteome</keyword>
<gene>
    <name evidence="3" type="ORF">JHX88_03245</name>
    <name evidence="2" type="ORF">SAMN05421772_11432</name>
</gene>
<name>A0AA45W6V6_9RHOB</name>
<dbReference type="Proteomes" id="UP001215549">
    <property type="component" value="Chromosome"/>
</dbReference>
<reference evidence="2 4" key="1">
    <citation type="submission" date="2017-01" db="EMBL/GenBank/DDBJ databases">
        <authorList>
            <person name="Varghese N."/>
            <person name="Submissions S."/>
        </authorList>
    </citation>
    <scope>NUCLEOTIDE SEQUENCE [LARGE SCALE GENOMIC DNA]</scope>
    <source>
        <strain evidence="2 4">DSM 18447</strain>
    </source>
</reference>
<dbReference type="RefSeq" id="WP_176011481.1">
    <property type="nucleotide sequence ID" value="NZ_CP067140.1"/>
</dbReference>
<evidence type="ECO:0000313" key="3">
    <source>
        <dbReference type="EMBL" id="WCR03795.1"/>
    </source>
</evidence>
<accession>A0AA45W6V6</accession>
<sequence>MTYITSGTSSTPQNWFSQVGKAVAAFMRDTSDRGLAVTESPWPANDRHQEK</sequence>
<dbReference type="EMBL" id="CP067140">
    <property type="protein sequence ID" value="WCR03795.1"/>
    <property type="molecule type" value="Genomic_DNA"/>
</dbReference>
<proteinExistence type="predicted"/>
<protein>
    <submittedName>
        <fullName evidence="2">Uncharacterized protein</fullName>
    </submittedName>
</protein>